<dbReference type="OrthoDB" id="61900at2759"/>
<keyword evidence="4" id="KW-1185">Reference proteome</keyword>
<evidence type="ECO:0000256" key="1">
    <source>
        <dbReference type="SAM" id="Coils"/>
    </source>
</evidence>
<name>A0A9N9PIK6_9HELO</name>
<evidence type="ECO:0000259" key="2">
    <source>
        <dbReference type="Pfam" id="PF24809"/>
    </source>
</evidence>
<keyword evidence="1" id="KW-0175">Coiled coil</keyword>
<dbReference type="AlphaFoldDB" id="A0A9N9PIK6"/>
<dbReference type="EMBL" id="CAJVRL010000057">
    <property type="protein sequence ID" value="CAG8954559.1"/>
    <property type="molecule type" value="Genomic_DNA"/>
</dbReference>
<gene>
    <name evidence="3" type="ORF">HYFRA_00004476</name>
</gene>
<feature type="coiled-coil region" evidence="1">
    <location>
        <begin position="239"/>
        <end position="266"/>
    </location>
</feature>
<feature type="domain" description="DUF7708" evidence="2">
    <location>
        <begin position="120"/>
        <end position="265"/>
    </location>
</feature>
<evidence type="ECO:0000313" key="3">
    <source>
        <dbReference type="EMBL" id="CAG8954559.1"/>
    </source>
</evidence>
<evidence type="ECO:0000313" key="4">
    <source>
        <dbReference type="Proteomes" id="UP000696280"/>
    </source>
</evidence>
<dbReference type="Pfam" id="PF24809">
    <property type="entry name" value="DUF7708"/>
    <property type="match status" value="1"/>
</dbReference>
<dbReference type="InterPro" id="IPR056125">
    <property type="entry name" value="DUF7708"/>
</dbReference>
<comment type="caution">
    <text evidence="3">The sequence shown here is derived from an EMBL/GenBank/DDBJ whole genome shotgun (WGS) entry which is preliminary data.</text>
</comment>
<sequence length="589" mass="67625">MPSPRKERGSISCDTRTQPSFLDPAQLEYLHKVSNPQGSKAYGMMQSAKDWYEGIDDDRHLDIAQAAFRSALDIFGTSITEDTRKKDIAKTVTSIDVLEEVVQNTKSKYESRHKGSKAQKWLIRISHRIRFYGNIGDVLVQQHPEYVSLAWGAFKLLFILVENQEKLVTTLAKGLSQIADSLPKIELSTILYPTLRMKRAVAQLYAHIINFLIRAKDWYEESKLRHMINAFARPAKLRYDDIIKEIESCTKEIDQLSTASARAEQRDIHLELRELSRRQKEAEWRKDERDRKAEEDSTKVLLEIRQLCISAQSLQSAGSVDTNQRLSDIQLNLIMDHLAKPHTLDPLKSLQLCYNAYAMSTMKSKRKAFPDVPFWFHPKFAHWKSPDGSALIMVKGDYKTRQMTQEFAVNVVNLLRRAEIPVVWVLKSPRESSSTVALCAVDLVKSLICQILGLNISLHTERQMSLSCAQFRAAETLSQWFNLLGMVLEQVPLLYIILDIEAVGASYSRNTEEFSWLSCFSSMLQKLLKQQPKMKLKILLVSYGSASLQEPRLSFYQDLVVSTRQSIHGLSQRRKMEHMKSRRIISRAE</sequence>
<proteinExistence type="predicted"/>
<reference evidence="3" key="1">
    <citation type="submission" date="2021-07" db="EMBL/GenBank/DDBJ databases">
        <authorList>
            <person name="Durling M."/>
        </authorList>
    </citation>
    <scope>NUCLEOTIDE SEQUENCE</scope>
</reference>
<protein>
    <recommendedName>
        <fullName evidence="2">DUF7708 domain-containing protein</fullName>
    </recommendedName>
</protein>
<organism evidence="3 4">
    <name type="scientific">Hymenoscyphus fraxineus</name>
    <dbReference type="NCBI Taxonomy" id="746836"/>
    <lineage>
        <taxon>Eukaryota</taxon>
        <taxon>Fungi</taxon>
        <taxon>Dikarya</taxon>
        <taxon>Ascomycota</taxon>
        <taxon>Pezizomycotina</taxon>
        <taxon>Leotiomycetes</taxon>
        <taxon>Helotiales</taxon>
        <taxon>Helotiaceae</taxon>
        <taxon>Hymenoscyphus</taxon>
    </lineage>
</organism>
<dbReference type="Proteomes" id="UP000696280">
    <property type="component" value="Unassembled WGS sequence"/>
</dbReference>
<accession>A0A9N9PIK6</accession>